<dbReference type="InterPro" id="IPR016181">
    <property type="entry name" value="Acyl_CoA_acyltransferase"/>
</dbReference>
<dbReference type="Pfam" id="PF01233">
    <property type="entry name" value="NMT"/>
    <property type="match status" value="1"/>
</dbReference>
<comment type="caution">
    <text evidence="7">The sequence shown here is derived from an EMBL/GenBank/DDBJ whole genome shotgun (WGS) entry which is preliminary data.</text>
</comment>
<keyword evidence="3" id="KW-0808">Transferase</keyword>
<gene>
    <name evidence="7" type="ORF">SEMRO_2815_G337730.1</name>
</gene>
<dbReference type="PANTHER" id="PTHR11377">
    <property type="entry name" value="N-MYRISTOYL TRANSFERASE"/>
    <property type="match status" value="1"/>
</dbReference>
<protein>
    <recommendedName>
        <fullName evidence="2">glycylpeptide N-tetradecanoyltransferase</fullName>
        <ecNumber evidence="2">2.3.1.97</ecNumber>
    </recommendedName>
    <alternativeName>
        <fullName evidence="5">Myristoyl-CoA:protein N-myristoyltransferase</fullName>
    </alternativeName>
</protein>
<evidence type="ECO:0000259" key="6">
    <source>
        <dbReference type="Pfam" id="PF01233"/>
    </source>
</evidence>
<evidence type="ECO:0000313" key="7">
    <source>
        <dbReference type="EMBL" id="CAB9530276.1"/>
    </source>
</evidence>
<dbReference type="InterPro" id="IPR022676">
    <property type="entry name" value="NMT_N"/>
</dbReference>
<comment type="similarity">
    <text evidence="1">Belongs to the NMT family.</text>
</comment>
<dbReference type="AlphaFoldDB" id="A0A9N8HYA9"/>
<name>A0A9N8HYA9_9STRA</name>
<dbReference type="Gene3D" id="3.40.630.170">
    <property type="match status" value="1"/>
</dbReference>
<dbReference type="OrthoDB" id="60315at2759"/>
<keyword evidence="4" id="KW-0012">Acyltransferase</keyword>
<dbReference type="InterPro" id="IPR000903">
    <property type="entry name" value="NMT"/>
</dbReference>
<dbReference type="GO" id="GO:0004379">
    <property type="term" value="F:glycylpeptide N-tetradecanoyltransferase activity"/>
    <property type="evidence" value="ECO:0007669"/>
    <property type="project" value="UniProtKB-EC"/>
</dbReference>
<evidence type="ECO:0000313" key="8">
    <source>
        <dbReference type="Proteomes" id="UP001153069"/>
    </source>
</evidence>
<evidence type="ECO:0000256" key="3">
    <source>
        <dbReference type="ARBA" id="ARBA00022679"/>
    </source>
</evidence>
<keyword evidence="8" id="KW-1185">Reference proteome</keyword>
<dbReference type="EC" id="2.3.1.97" evidence="2"/>
<reference evidence="7" key="1">
    <citation type="submission" date="2020-06" db="EMBL/GenBank/DDBJ databases">
        <authorList>
            <consortium name="Plant Systems Biology data submission"/>
        </authorList>
    </citation>
    <scope>NUCLEOTIDE SEQUENCE</scope>
    <source>
        <strain evidence="7">D6</strain>
    </source>
</reference>
<dbReference type="GO" id="GO:0005737">
    <property type="term" value="C:cytoplasm"/>
    <property type="evidence" value="ECO:0007669"/>
    <property type="project" value="TreeGrafter"/>
</dbReference>
<evidence type="ECO:0000256" key="1">
    <source>
        <dbReference type="ARBA" id="ARBA00009469"/>
    </source>
</evidence>
<evidence type="ECO:0000256" key="4">
    <source>
        <dbReference type="ARBA" id="ARBA00023315"/>
    </source>
</evidence>
<organism evidence="7 8">
    <name type="scientific">Seminavis robusta</name>
    <dbReference type="NCBI Taxonomy" id="568900"/>
    <lineage>
        <taxon>Eukaryota</taxon>
        <taxon>Sar</taxon>
        <taxon>Stramenopiles</taxon>
        <taxon>Ochrophyta</taxon>
        <taxon>Bacillariophyta</taxon>
        <taxon>Bacillariophyceae</taxon>
        <taxon>Bacillariophycidae</taxon>
        <taxon>Naviculales</taxon>
        <taxon>Naviculaceae</taxon>
        <taxon>Seminavis</taxon>
    </lineage>
</organism>
<feature type="domain" description="Glycylpeptide N-tetradecanoyltransferase N-terminal" evidence="6">
    <location>
        <begin position="66"/>
        <end position="210"/>
    </location>
</feature>
<dbReference type="PANTHER" id="PTHR11377:SF5">
    <property type="entry name" value="GLYCYLPEPTIDE N-TETRADECANOYLTRANSFERASE"/>
    <property type="match status" value="1"/>
</dbReference>
<dbReference type="EMBL" id="CAICTM010002813">
    <property type="protein sequence ID" value="CAB9530276.1"/>
    <property type="molecule type" value="Genomic_DNA"/>
</dbReference>
<proteinExistence type="inferred from homology"/>
<sequence length="337" mass="38409">MDTATTVDPSHWRYLWDSQRRDQNVDVLAQLELHAQPLSSDEYTVVSAEEYPGGRDAFLNAAGDLLIRKHYVQDSDGIFRFCLHNDFLKWAINFTSTKRDDDDYSSLLVGITATKDTNDNSDANNPLVGLIVAVPLFLHHQDLGYSLAEEDNSSSIAPNFAMIDFVCVAEGHRGKRLCPFLYSEITKRCHARGIQHMICTSGDSMKTPYTSADYFHLPNPDKVPKLCEIGWLTSNWTPAQQERYQQRIRIVHPSEEESAWTPLRLLTADDDISSLKKAYKSFYMNDTGIEGGPRKGEMLRQAYVYYLKFTSRRDLLLAGAYWLFQHHPEVDVLNCLG</sequence>
<accession>A0A9N8HYA9</accession>
<dbReference type="Proteomes" id="UP001153069">
    <property type="component" value="Unassembled WGS sequence"/>
</dbReference>
<evidence type="ECO:0000256" key="2">
    <source>
        <dbReference type="ARBA" id="ARBA00012923"/>
    </source>
</evidence>
<dbReference type="SUPFAM" id="SSF55729">
    <property type="entry name" value="Acyl-CoA N-acyltransferases (Nat)"/>
    <property type="match status" value="1"/>
</dbReference>
<evidence type="ECO:0000256" key="5">
    <source>
        <dbReference type="ARBA" id="ARBA00031242"/>
    </source>
</evidence>